<dbReference type="Gene3D" id="1.20.120.530">
    <property type="entry name" value="GntR ligand-binding domain-like"/>
    <property type="match status" value="1"/>
</dbReference>
<dbReference type="EMBL" id="SMLA01000070">
    <property type="protein sequence ID" value="TDD82041.1"/>
    <property type="molecule type" value="Genomic_DNA"/>
</dbReference>
<dbReference type="InterPro" id="IPR036388">
    <property type="entry name" value="WH-like_DNA-bd_sf"/>
</dbReference>
<accession>A0A4R5B7W4</accession>
<dbReference type="SMART" id="SM00345">
    <property type="entry name" value="HTH_GNTR"/>
    <property type="match status" value="1"/>
</dbReference>
<dbReference type="InterPro" id="IPR000524">
    <property type="entry name" value="Tscrpt_reg_HTH_GntR"/>
</dbReference>
<comment type="caution">
    <text evidence="5">The sequence shown here is derived from an EMBL/GenBank/DDBJ whole genome shotgun (WGS) entry which is preliminary data.</text>
</comment>
<feature type="domain" description="HTH gntR-type" evidence="4">
    <location>
        <begin position="9"/>
        <end position="76"/>
    </location>
</feature>
<dbReference type="SUPFAM" id="SSF48008">
    <property type="entry name" value="GntR ligand-binding domain-like"/>
    <property type="match status" value="1"/>
</dbReference>
<reference evidence="5 6" key="1">
    <citation type="submission" date="2019-03" db="EMBL/GenBank/DDBJ databases">
        <title>Draft genome sequences of novel Actinobacteria.</title>
        <authorList>
            <person name="Sahin N."/>
            <person name="Ay H."/>
            <person name="Saygin H."/>
        </authorList>
    </citation>
    <scope>NUCLEOTIDE SEQUENCE [LARGE SCALE GENOMIC DNA]</scope>
    <source>
        <strain evidence="5 6">5K548</strain>
    </source>
</reference>
<protein>
    <submittedName>
        <fullName evidence="5">GntR family transcriptional regulator</fullName>
    </submittedName>
</protein>
<dbReference type="GO" id="GO:0003700">
    <property type="term" value="F:DNA-binding transcription factor activity"/>
    <property type="evidence" value="ECO:0007669"/>
    <property type="project" value="InterPro"/>
</dbReference>
<dbReference type="InterPro" id="IPR011711">
    <property type="entry name" value="GntR_C"/>
</dbReference>
<dbReference type="InterPro" id="IPR008920">
    <property type="entry name" value="TF_FadR/GntR_C"/>
</dbReference>
<dbReference type="AlphaFoldDB" id="A0A4R5B7W4"/>
<dbReference type="InterPro" id="IPR036390">
    <property type="entry name" value="WH_DNA-bd_sf"/>
</dbReference>
<evidence type="ECO:0000256" key="2">
    <source>
        <dbReference type="ARBA" id="ARBA00023125"/>
    </source>
</evidence>
<dbReference type="Gene3D" id="1.10.10.10">
    <property type="entry name" value="Winged helix-like DNA-binding domain superfamily/Winged helix DNA-binding domain"/>
    <property type="match status" value="1"/>
</dbReference>
<dbReference type="Pfam" id="PF07729">
    <property type="entry name" value="FCD"/>
    <property type="match status" value="1"/>
</dbReference>
<evidence type="ECO:0000313" key="5">
    <source>
        <dbReference type="EMBL" id="TDD82041.1"/>
    </source>
</evidence>
<evidence type="ECO:0000313" key="6">
    <source>
        <dbReference type="Proteomes" id="UP000294723"/>
    </source>
</evidence>
<evidence type="ECO:0000256" key="3">
    <source>
        <dbReference type="ARBA" id="ARBA00023163"/>
    </source>
</evidence>
<keyword evidence="1" id="KW-0805">Transcription regulation</keyword>
<name>A0A4R5B7W4_9PSEU</name>
<dbReference type="SUPFAM" id="SSF46785">
    <property type="entry name" value="Winged helix' DNA-binding domain"/>
    <property type="match status" value="1"/>
</dbReference>
<dbReference type="RefSeq" id="WP_132686350.1">
    <property type="nucleotide sequence ID" value="NZ_SMLA01000070.1"/>
</dbReference>
<organism evidence="5 6">
    <name type="scientific">Saccharopolyspora karakumensis</name>
    <dbReference type="NCBI Taxonomy" id="2530386"/>
    <lineage>
        <taxon>Bacteria</taxon>
        <taxon>Bacillati</taxon>
        <taxon>Actinomycetota</taxon>
        <taxon>Actinomycetes</taxon>
        <taxon>Pseudonocardiales</taxon>
        <taxon>Pseudonocardiaceae</taxon>
        <taxon>Saccharopolyspora</taxon>
    </lineage>
</organism>
<gene>
    <name evidence="5" type="ORF">E1202_28100</name>
</gene>
<proteinExistence type="predicted"/>
<keyword evidence="2" id="KW-0238">DNA-binding</keyword>
<dbReference type="PANTHER" id="PTHR43537">
    <property type="entry name" value="TRANSCRIPTIONAL REGULATOR, GNTR FAMILY"/>
    <property type="match status" value="1"/>
</dbReference>
<dbReference type="SMART" id="SM00895">
    <property type="entry name" value="FCD"/>
    <property type="match status" value="1"/>
</dbReference>
<dbReference type="PROSITE" id="PS50949">
    <property type="entry name" value="HTH_GNTR"/>
    <property type="match status" value="1"/>
</dbReference>
<dbReference type="GO" id="GO:0003677">
    <property type="term" value="F:DNA binding"/>
    <property type="evidence" value="ECO:0007669"/>
    <property type="project" value="UniProtKB-KW"/>
</dbReference>
<sequence length="221" mass="24563">MPEPAAPLTTKSDVAYDAVREKILSGDLPPGSVIHQATLARAIGISTTPLREALRRLNAEGLVELGAHRDARVTELKAEENRDLLEMRRSLDPLAASLAAQRRTKDDIAAIRASLDGLRAMPSNPDCEQLLHHRRYHRAIYRASHNELLIEALEGLWDKADRYRRFALEVDRGPEARAKKDEEHRMLAETIIAGDSEGAAAVMTEHIDTSLAARAGHRLHR</sequence>
<keyword evidence="3" id="KW-0804">Transcription</keyword>
<keyword evidence="6" id="KW-1185">Reference proteome</keyword>
<dbReference type="Pfam" id="PF00392">
    <property type="entry name" value="GntR"/>
    <property type="match status" value="1"/>
</dbReference>
<dbReference type="PANTHER" id="PTHR43537:SF24">
    <property type="entry name" value="GLUCONATE OPERON TRANSCRIPTIONAL REPRESSOR"/>
    <property type="match status" value="1"/>
</dbReference>
<dbReference type="Proteomes" id="UP000294723">
    <property type="component" value="Unassembled WGS sequence"/>
</dbReference>
<evidence type="ECO:0000256" key="1">
    <source>
        <dbReference type="ARBA" id="ARBA00023015"/>
    </source>
</evidence>
<evidence type="ECO:0000259" key="4">
    <source>
        <dbReference type="PROSITE" id="PS50949"/>
    </source>
</evidence>